<evidence type="ECO:0000256" key="1">
    <source>
        <dbReference type="SAM" id="MobiDB-lite"/>
    </source>
</evidence>
<dbReference type="EMBL" id="JAACFV010000003">
    <property type="protein sequence ID" value="KAF7513987.1"/>
    <property type="molecule type" value="Genomic_DNA"/>
</dbReference>
<reference evidence="2" key="1">
    <citation type="submission" date="2020-02" db="EMBL/GenBank/DDBJ databases">
        <authorList>
            <person name="Palmer J.M."/>
        </authorList>
    </citation>
    <scope>NUCLEOTIDE SEQUENCE</scope>
    <source>
        <strain evidence="2">EPUS1.4</strain>
        <tissue evidence="2">Thallus</tissue>
    </source>
</reference>
<name>A0A8H7E9A2_9EURO</name>
<sequence length="148" mass="16489">MDPEIRMQIQSNIHAIYDPSVAPLYHITTARGPDGAYMAFLSKQDNVAKVLSNPSSLSSEPRSSRSAAMLSLLEATEQRIHEVLVRSNPTRDNHGKKSSNTVSTPDSKVTRTPTSDEVSIDYGEKPKEKGSIWKHMRVESAYARKVYN</sequence>
<evidence type="ECO:0000313" key="2">
    <source>
        <dbReference type="EMBL" id="KAF7513987.1"/>
    </source>
</evidence>
<dbReference type="AlphaFoldDB" id="A0A8H7E9A2"/>
<organism evidence="2 3">
    <name type="scientific">Endocarpon pusillum</name>
    <dbReference type="NCBI Taxonomy" id="364733"/>
    <lineage>
        <taxon>Eukaryota</taxon>
        <taxon>Fungi</taxon>
        <taxon>Dikarya</taxon>
        <taxon>Ascomycota</taxon>
        <taxon>Pezizomycotina</taxon>
        <taxon>Eurotiomycetes</taxon>
        <taxon>Chaetothyriomycetidae</taxon>
        <taxon>Verrucariales</taxon>
        <taxon>Verrucariaceae</taxon>
        <taxon>Endocarpon</taxon>
    </lineage>
</organism>
<dbReference type="OrthoDB" id="10350678at2759"/>
<feature type="compositionally biased region" description="Polar residues" evidence="1">
    <location>
        <begin position="98"/>
        <end position="117"/>
    </location>
</feature>
<protein>
    <submittedName>
        <fullName evidence="2">Uncharacterized protein</fullName>
    </submittedName>
</protein>
<comment type="caution">
    <text evidence="2">The sequence shown here is derived from an EMBL/GenBank/DDBJ whole genome shotgun (WGS) entry which is preliminary data.</text>
</comment>
<accession>A0A8H7E9A2</accession>
<gene>
    <name evidence="2" type="ORF">GJ744_006601</name>
</gene>
<proteinExistence type="predicted"/>
<keyword evidence="3" id="KW-1185">Reference proteome</keyword>
<evidence type="ECO:0000313" key="3">
    <source>
        <dbReference type="Proteomes" id="UP000606974"/>
    </source>
</evidence>
<feature type="compositionally biased region" description="Basic and acidic residues" evidence="1">
    <location>
        <begin position="82"/>
        <end position="95"/>
    </location>
</feature>
<feature type="region of interest" description="Disordered" evidence="1">
    <location>
        <begin position="82"/>
        <end position="129"/>
    </location>
</feature>
<dbReference type="Proteomes" id="UP000606974">
    <property type="component" value="Unassembled WGS sequence"/>
</dbReference>